<dbReference type="RefSeq" id="WP_220452314.1">
    <property type="nucleotide sequence ID" value="NZ_QWLA01000040.1"/>
</dbReference>
<dbReference type="EMBL" id="QWLA01000040">
    <property type="protein sequence ID" value="RIH85592.1"/>
    <property type="molecule type" value="Genomic_DNA"/>
</dbReference>
<evidence type="ECO:0000259" key="2">
    <source>
        <dbReference type="Pfam" id="PF08401"/>
    </source>
</evidence>
<dbReference type="Pfam" id="PF08401">
    <property type="entry name" value="ArdcN"/>
    <property type="match status" value="1"/>
</dbReference>
<sequence length="284" mass="30965">MSTKVDTLMQSIETWLKQLAAELEEGHTRGFLDFLEAMGRFHQYSARNVALILQQRPSATLVAGIKRWNELGRRVRKGERGIAILAPSLKRVEVEEEDGTVREEKKLVGFHTAYVFDVSQTEGKPLAPSAENSPEGPALYARLRAACPVPVREGLLRGGVHGQTDGRGIILAADLSAGDRAAVLLHEWAHVLLHYGGVEPPVTVKELEAEAVAYAVGRHLGLSMEGSRDYILHWRGTVEGLETSLERIAGAARRILEAYGRQPVPEGSCLGALERAQKARGVAA</sequence>
<keyword evidence="4" id="KW-1185">Reference proteome</keyword>
<dbReference type="GO" id="GO:0003697">
    <property type="term" value="F:single-stranded DNA binding"/>
    <property type="evidence" value="ECO:0007669"/>
    <property type="project" value="InterPro"/>
</dbReference>
<dbReference type="AlphaFoldDB" id="A0A399ESM6"/>
<reference evidence="3 4" key="1">
    <citation type="submission" date="2018-08" db="EMBL/GenBank/DDBJ databases">
        <title>Meiothermus roseus NBRC 110900 genome sequencing project.</title>
        <authorList>
            <person name="Da Costa M.S."/>
            <person name="Albuquerque L."/>
            <person name="Raposo P."/>
            <person name="Froufe H.J.C."/>
            <person name="Barroso C.S."/>
            <person name="Egas C."/>
        </authorList>
    </citation>
    <scope>NUCLEOTIDE SEQUENCE [LARGE SCALE GENOMIC DNA]</scope>
    <source>
        <strain evidence="3 4">NBRC 110900</strain>
    </source>
</reference>
<proteinExistence type="predicted"/>
<dbReference type="InterPro" id="IPR010359">
    <property type="entry name" value="IrrE_HExxH"/>
</dbReference>
<name>A0A399ESM6_9DEIN</name>
<evidence type="ECO:0000313" key="4">
    <source>
        <dbReference type="Proteomes" id="UP000265341"/>
    </source>
</evidence>
<gene>
    <name evidence="3" type="ORF">Mrose_02156</name>
</gene>
<accession>A0A399ESM6</accession>
<dbReference type="Proteomes" id="UP000265341">
    <property type="component" value="Unassembled WGS sequence"/>
</dbReference>
<evidence type="ECO:0000259" key="1">
    <source>
        <dbReference type="Pfam" id="PF06114"/>
    </source>
</evidence>
<comment type="caution">
    <text evidence="3">The sequence shown here is derived from an EMBL/GenBank/DDBJ whole genome shotgun (WGS) entry which is preliminary data.</text>
</comment>
<feature type="domain" description="N-terminal" evidence="2">
    <location>
        <begin position="6"/>
        <end position="115"/>
    </location>
</feature>
<protein>
    <recommendedName>
        <fullName evidence="5">N-terminal domain-containing protein</fullName>
    </recommendedName>
</protein>
<organism evidence="3 4">
    <name type="scientific">Calidithermus roseus</name>
    <dbReference type="NCBI Taxonomy" id="1644118"/>
    <lineage>
        <taxon>Bacteria</taxon>
        <taxon>Thermotogati</taxon>
        <taxon>Deinococcota</taxon>
        <taxon>Deinococci</taxon>
        <taxon>Thermales</taxon>
        <taxon>Thermaceae</taxon>
        <taxon>Calidithermus</taxon>
    </lineage>
</organism>
<dbReference type="InterPro" id="IPR013610">
    <property type="entry name" value="ArdC_N"/>
</dbReference>
<dbReference type="Pfam" id="PF06114">
    <property type="entry name" value="Peptidase_M78"/>
    <property type="match status" value="1"/>
</dbReference>
<evidence type="ECO:0000313" key="3">
    <source>
        <dbReference type="EMBL" id="RIH85592.1"/>
    </source>
</evidence>
<feature type="domain" description="IrrE N-terminal-like" evidence="1">
    <location>
        <begin position="162"/>
        <end position="215"/>
    </location>
</feature>
<evidence type="ECO:0008006" key="5">
    <source>
        <dbReference type="Google" id="ProtNLM"/>
    </source>
</evidence>